<protein>
    <submittedName>
        <fullName evidence="1">Type II toxin-antitoxin system RelE/ParE family toxin</fullName>
    </submittedName>
</protein>
<evidence type="ECO:0000313" key="2">
    <source>
        <dbReference type="Proteomes" id="UP000784880"/>
    </source>
</evidence>
<accession>A0ABS6JIN2</accession>
<name>A0ABS6JIN2_9BACI</name>
<dbReference type="RefSeq" id="WP_217067682.1">
    <property type="nucleotide sequence ID" value="NZ_JAHQCS010000143.1"/>
</dbReference>
<evidence type="ECO:0000313" key="1">
    <source>
        <dbReference type="EMBL" id="MBU9713530.1"/>
    </source>
</evidence>
<dbReference type="EMBL" id="JAHQCS010000143">
    <property type="protein sequence ID" value="MBU9713530.1"/>
    <property type="molecule type" value="Genomic_DNA"/>
</dbReference>
<reference evidence="1 2" key="1">
    <citation type="submission" date="2021-06" db="EMBL/GenBank/DDBJ databases">
        <title>Bacillus sp. RD4P76, an endophyte from a halophyte.</title>
        <authorList>
            <person name="Sun J.-Q."/>
        </authorList>
    </citation>
    <scope>NUCLEOTIDE SEQUENCE [LARGE SCALE GENOMIC DNA]</scope>
    <source>
        <strain evidence="1 2">CGMCC 1.15917</strain>
    </source>
</reference>
<dbReference type="InterPro" id="IPR007712">
    <property type="entry name" value="RelE/ParE_toxin"/>
</dbReference>
<gene>
    <name evidence="1" type="ORF">KS419_17515</name>
</gene>
<dbReference type="Proteomes" id="UP000784880">
    <property type="component" value="Unassembled WGS sequence"/>
</dbReference>
<keyword evidence="2" id="KW-1185">Reference proteome</keyword>
<dbReference type="Pfam" id="PF05016">
    <property type="entry name" value="ParE_toxin"/>
    <property type="match status" value="1"/>
</dbReference>
<comment type="caution">
    <text evidence="1">The sequence shown here is derived from an EMBL/GenBank/DDBJ whole genome shotgun (WGS) entry which is preliminary data.</text>
</comment>
<organism evidence="1 2">
    <name type="scientific">Evansella tamaricis</name>
    <dbReference type="NCBI Taxonomy" id="2069301"/>
    <lineage>
        <taxon>Bacteria</taxon>
        <taxon>Bacillati</taxon>
        <taxon>Bacillota</taxon>
        <taxon>Bacilli</taxon>
        <taxon>Bacillales</taxon>
        <taxon>Bacillaceae</taxon>
        <taxon>Evansella</taxon>
    </lineage>
</organism>
<sequence length="102" mass="12185">MMYKLQYLPLALKDLREITDYITDTHKAPEAAMDFLDALHDSISMLQKFPYSYKIYQSIQPLENEYRLLPAKNYVVFYIVKEEVVEIHRVVYGKMDLTKFIK</sequence>
<proteinExistence type="predicted"/>